<dbReference type="AlphaFoldDB" id="A0A0E4FW57"/>
<evidence type="ECO:0000313" key="1">
    <source>
        <dbReference type="EMBL" id="BAR57943.1"/>
    </source>
</evidence>
<name>A0A0E4FW57_9BRAD</name>
<reference evidence="1 2" key="1">
    <citation type="submission" date="2014-11" db="EMBL/GenBank/DDBJ databases">
        <title>Symbiosis island explosion on the genome of extra-slow-growing strains of soybean bradyrhizobia with massive insertion sequences.</title>
        <authorList>
            <person name="Iida T."/>
            <person name="Minamisawa K."/>
        </authorList>
    </citation>
    <scope>NUCLEOTIDE SEQUENCE [LARGE SCALE GENOMIC DNA]</scope>
    <source>
        <strain evidence="1 2">NK6</strain>
    </source>
</reference>
<gene>
    <name evidence="1" type="ORF">NK6_4777</name>
</gene>
<proteinExistence type="predicted"/>
<dbReference type="EMBL" id="AP014685">
    <property type="protein sequence ID" value="BAR57943.1"/>
    <property type="molecule type" value="Genomic_DNA"/>
</dbReference>
<sequence>MARRFTDAIGLLNDLLNRFEAGAASPIAHPDYPAFPSVVAADAFLKQIREAESAGAVSLGWGRGPMRDQVAHVRLASAEILYRYLRRTPASRIAEDAAVRLVAGAAMHDSLKNSASQVAEVWGRGKTWHGFASSDVETLRDAFVLAQAILANKHLGVDYKTFSRRTVGHSKTLERIEGAVVRLLSGILEFPPARGHARRSGQSALSASRHRC</sequence>
<evidence type="ECO:0000313" key="2">
    <source>
        <dbReference type="Proteomes" id="UP000063308"/>
    </source>
</evidence>
<dbReference type="Proteomes" id="UP000063308">
    <property type="component" value="Chromosome"/>
</dbReference>
<organism evidence="1 2">
    <name type="scientific">Bradyrhizobium diazoefficiens</name>
    <dbReference type="NCBI Taxonomy" id="1355477"/>
    <lineage>
        <taxon>Bacteria</taxon>
        <taxon>Pseudomonadati</taxon>
        <taxon>Pseudomonadota</taxon>
        <taxon>Alphaproteobacteria</taxon>
        <taxon>Hyphomicrobiales</taxon>
        <taxon>Nitrobacteraceae</taxon>
        <taxon>Bradyrhizobium</taxon>
    </lineage>
</organism>
<accession>A0A0E4FW57</accession>
<protein>
    <submittedName>
        <fullName evidence="1">Uncharacterized protein</fullName>
    </submittedName>
</protein>